<evidence type="ECO:0000313" key="1">
    <source>
        <dbReference type="EMBL" id="SUN48809.1"/>
    </source>
</evidence>
<evidence type="ECO:0000313" key="2">
    <source>
        <dbReference type="Proteomes" id="UP000254797"/>
    </source>
</evidence>
<accession>A0A380JTY5</accession>
<sequence length="78" mass="9111">MTEIHACLCGNWVNLSDDENCIVGEYRQDPITWWKEGAPIWSSGKRTSNSYEDLDYVNIHYRGKDYRINPIFIQVVVS</sequence>
<dbReference type="RefSeq" id="WP_003052458.1">
    <property type="nucleotide sequence ID" value="NZ_UHFG01000004.1"/>
</dbReference>
<name>A0A380JTY5_STRDY</name>
<organism evidence="1 2">
    <name type="scientific">Streptococcus dysgalactiae subsp. dysgalactiae</name>
    <dbReference type="NCBI Taxonomy" id="99822"/>
    <lineage>
        <taxon>Bacteria</taxon>
        <taxon>Bacillati</taxon>
        <taxon>Bacillota</taxon>
        <taxon>Bacilli</taxon>
        <taxon>Lactobacillales</taxon>
        <taxon>Streptococcaceae</taxon>
        <taxon>Streptococcus</taxon>
    </lineage>
</organism>
<dbReference type="Proteomes" id="UP000254797">
    <property type="component" value="Unassembled WGS sequence"/>
</dbReference>
<proteinExistence type="predicted"/>
<dbReference type="EMBL" id="UHFG01000004">
    <property type="protein sequence ID" value="SUN48809.1"/>
    <property type="molecule type" value="Genomic_DNA"/>
</dbReference>
<gene>
    <name evidence="1" type="ORF">NCTC4670_00706</name>
</gene>
<dbReference type="AlphaFoldDB" id="A0A380JTY5"/>
<reference evidence="1 2" key="1">
    <citation type="submission" date="2018-06" db="EMBL/GenBank/DDBJ databases">
        <authorList>
            <consortium name="Pathogen Informatics"/>
            <person name="Doyle S."/>
        </authorList>
    </citation>
    <scope>NUCLEOTIDE SEQUENCE [LARGE SCALE GENOMIC DNA]</scope>
    <source>
        <strain evidence="1 2">NCTC4670</strain>
    </source>
</reference>
<protein>
    <submittedName>
        <fullName evidence="1">ORF065</fullName>
    </submittedName>
</protein>